<dbReference type="Proteomes" id="UP001303889">
    <property type="component" value="Unassembled WGS sequence"/>
</dbReference>
<dbReference type="GO" id="GO:0003677">
    <property type="term" value="F:DNA binding"/>
    <property type="evidence" value="ECO:0007669"/>
    <property type="project" value="InterPro"/>
</dbReference>
<reference evidence="8" key="1">
    <citation type="journal article" date="2023" name="Mol. Phylogenet. Evol.">
        <title>Genome-scale phylogeny and comparative genomics of the fungal order Sordariales.</title>
        <authorList>
            <person name="Hensen N."/>
            <person name="Bonometti L."/>
            <person name="Westerberg I."/>
            <person name="Brannstrom I.O."/>
            <person name="Guillou S."/>
            <person name="Cros-Aarteil S."/>
            <person name="Calhoun S."/>
            <person name="Haridas S."/>
            <person name="Kuo A."/>
            <person name="Mondo S."/>
            <person name="Pangilinan J."/>
            <person name="Riley R."/>
            <person name="LaButti K."/>
            <person name="Andreopoulos B."/>
            <person name="Lipzen A."/>
            <person name="Chen C."/>
            <person name="Yan M."/>
            <person name="Daum C."/>
            <person name="Ng V."/>
            <person name="Clum A."/>
            <person name="Steindorff A."/>
            <person name="Ohm R.A."/>
            <person name="Martin F."/>
            <person name="Silar P."/>
            <person name="Natvig D.O."/>
            <person name="Lalanne C."/>
            <person name="Gautier V."/>
            <person name="Ament-Velasquez S.L."/>
            <person name="Kruys A."/>
            <person name="Hutchinson M.I."/>
            <person name="Powell A.J."/>
            <person name="Barry K."/>
            <person name="Miller A.N."/>
            <person name="Grigoriev I.V."/>
            <person name="Debuchy R."/>
            <person name="Gladieux P."/>
            <person name="Hiltunen Thoren M."/>
            <person name="Johannesson H."/>
        </authorList>
    </citation>
    <scope>NUCLEOTIDE SEQUENCE</scope>
    <source>
        <strain evidence="8">CBS 103.79</strain>
    </source>
</reference>
<feature type="compositionally biased region" description="Basic and acidic residues" evidence="6">
    <location>
        <begin position="153"/>
        <end position="168"/>
    </location>
</feature>
<feature type="domain" description="BZIP" evidence="7">
    <location>
        <begin position="161"/>
        <end position="224"/>
    </location>
</feature>
<evidence type="ECO:0000256" key="6">
    <source>
        <dbReference type="SAM" id="MobiDB-lite"/>
    </source>
</evidence>
<keyword evidence="4" id="KW-0539">Nucleus</keyword>
<dbReference type="InterPro" id="IPR000837">
    <property type="entry name" value="AP-1"/>
</dbReference>
<organism evidence="8 9">
    <name type="scientific">Staphylotrichum tortipilum</name>
    <dbReference type="NCBI Taxonomy" id="2831512"/>
    <lineage>
        <taxon>Eukaryota</taxon>
        <taxon>Fungi</taxon>
        <taxon>Dikarya</taxon>
        <taxon>Ascomycota</taxon>
        <taxon>Pezizomycotina</taxon>
        <taxon>Sordariomycetes</taxon>
        <taxon>Sordariomycetidae</taxon>
        <taxon>Sordariales</taxon>
        <taxon>Chaetomiaceae</taxon>
        <taxon>Staphylotrichum</taxon>
    </lineage>
</organism>
<evidence type="ECO:0000313" key="8">
    <source>
        <dbReference type="EMBL" id="KAK3899931.1"/>
    </source>
</evidence>
<evidence type="ECO:0000256" key="1">
    <source>
        <dbReference type="ARBA" id="ARBA00004123"/>
    </source>
</evidence>
<dbReference type="PROSITE" id="PS00036">
    <property type="entry name" value="BZIP_BASIC"/>
    <property type="match status" value="1"/>
</dbReference>
<evidence type="ECO:0000256" key="3">
    <source>
        <dbReference type="ARBA" id="ARBA00023163"/>
    </source>
</evidence>
<feature type="region of interest" description="Disordered" evidence="6">
    <location>
        <begin position="112"/>
        <end position="168"/>
    </location>
</feature>
<proteinExistence type="predicted"/>
<keyword evidence="5" id="KW-0175">Coiled coil</keyword>
<dbReference type="InterPro" id="IPR051027">
    <property type="entry name" value="bZIP_transcription_factors"/>
</dbReference>
<comment type="subcellular location">
    <subcellularLocation>
        <location evidence="1">Nucleus</location>
    </subcellularLocation>
</comment>
<gene>
    <name evidence="8" type="ORF">C8A05DRAFT_17710</name>
</gene>
<protein>
    <submittedName>
        <fullName evidence="8">Transcription factor atf21</fullName>
    </submittedName>
</protein>
<dbReference type="CDD" id="cd14687">
    <property type="entry name" value="bZIP_ATF2"/>
    <property type="match status" value="1"/>
</dbReference>
<dbReference type="GO" id="GO:0003700">
    <property type="term" value="F:DNA-binding transcription factor activity"/>
    <property type="evidence" value="ECO:0007669"/>
    <property type="project" value="InterPro"/>
</dbReference>
<dbReference type="AlphaFoldDB" id="A0AAN6RRX7"/>
<keyword evidence="3" id="KW-0804">Transcription</keyword>
<evidence type="ECO:0000256" key="4">
    <source>
        <dbReference type="ARBA" id="ARBA00023242"/>
    </source>
</evidence>
<evidence type="ECO:0000259" key="7">
    <source>
        <dbReference type="PROSITE" id="PS50217"/>
    </source>
</evidence>
<dbReference type="SMART" id="SM00338">
    <property type="entry name" value="BRLZ"/>
    <property type="match status" value="1"/>
</dbReference>
<keyword evidence="9" id="KW-1185">Reference proteome</keyword>
<dbReference type="PROSITE" id="PS50217">
    <property type="entry name" value="BZIP"/>
    <property type="match status" value="1"/>
</dbReference>
<dbReference type="Pfam" id="PF00170">
    <property type="entry name" value="bZIP_1"/>
    <property type="match status" value="1"/>
</dbReference>
<dbReference type="EMBL" id="MU855724">
    <property type="protein sequence ID" value="KAK3899931.1"/>
    <property type="molecule type" value="Genomic_DNA"/>
</dbReference>
<dbReference type="SUPFAM" id="SSF57959">
    <property type="entry name" value="Leucine zipper domain"/>
    <property type="match status" value="1"/>
</dbReference>
<keyword evidence="2" id="KW-0805">Transcription regulation</keyword>
<dbReference type="Gene3D" id="1.20.5.170">
    <property type="match status" value="1"/>
</dbReference>
<accession>A0AAN6RRX7</accession>
<dbReference type="PANTHER" id="PTHR19304">
    <property type="entry name" value="CYCLIC-AMP RESPONSE ELEMENT BINDING PROTEIN"/>
    <property type="match status" value="1"/>
</dbReference>
<dbReference type="GO" id="GO:0006357">
    <property type="term" value="P:regulation of transcription by RNA polymerase II"/>
    <property type="evidence" value="ECO:0007669"/>
    <property type="project" value="InterPro"/>
</dbReference>
<feature type="coiled-coil region" evidence="5">
    <location>
        <begin position="179"/>
        <end position="213"/>
    </location>
</feature>
<sequence length="367" mass="40362">MDAPPPQFYDFLEFEDPSPYQNQDLGGDNGAIRLNSFEPYTSRQKPVGTAAPATGRDAIPRGDVWGDIGDGFKPAAEQEPLFVDPNLYVSANENNGTRAQIEVNLAAVSGASTRRASSSKSPLHRTSKSSSSSTDITPPEPELPRKRRKKARKDSVTPDEDGKRRKFLERNRIAASKCREKKKQYVLELEETNKALERSHRALQTEVGNLTQEVGALKHRLMSHAHCNDPNIDHWITTQAKRFVQGKNEGFHQSQDANDVSPYSALQHTQVGSAFQVDLPTRSTPSRNPSLASAYAPLQSGVQFDGLMAERRQSIAFSHAGSDSMYASPTDATFPALAPPLKREPEMSYNAMPEPMFSSDQSAFGSG</sequence>
<evidence type="ECO:0000313" key="9">
    <source>
        <dbReference type="Proteomes" id="UP001303889"/>
    </source>
</evidence>
<dbReference type="GO" id="GO:0005634">
    <property type="term" value="C:nucleus"/>
    <property type="evidence" value="ECO:0007669"/>
    <property type="project" value="UniProtKB-SubCell"/>
</dbReference>
<dbReference type="InterPro" id="IPR046347">
    <property type="entry name" value="bZIP_sf"/>
</dbReference>
<comment type="caution">
    <text evidence="8">The sequence shown here is derived from an EMBL/GenBank/DDBJ whole genome shotgun (WGS) entry which is preliminary data.</text>
</comment>
<name>A0AAN6RRX7_9PEZI</name>
<evidence type="ECO:0000256" key="5">
    <source>
        <dbReference type="SAM" id="Coils"/>
    </source>
</evidence>
<feature type="region of interest" description="Disordered" evidence="6">
    <location>
        <begin position="1"/>
        <end position="62"/>
    </location>
</feature>
<reference evidence="8" key="2">
    <citation type="submission" date="2023-05" db="EMBL/GenBank/DDBJ databases">
        <authorList>
            <consortium name="Lawrence Berkeley National Laboratory"/>
            <person name="Steindorff A."/>
            <person name="Hensen N."/>
            <person name="Bonometti L."/>
            <person name="Westerberg I."/>
            <person name="Brannstrom I.O."/>
            <person name="Guillou S."/>
            <person name="Cros-Aarteil S."/>
            <person name="Calhoun S."/>
            <person name="Haridas S."/>
            <person name="Kuo A."/>
            <person name="Mondo S."/>
            <person name="Pangilinan J."/>
            <person name="Riley R."/>
            <person name="Labutti K."/>
            <person name="Andreopoulos B."/>
            <person name="Lipzen A."/>
            <person name="Chen C."/>
            <person name="Yanf M."/>
            <person name="Daum C."/>
            <person name="Ng V."/>
            <person name="Clum A."/>
            <person name="Ohm R."/>
            <person name="Martin F."/>
            <person name="Silar P."/>
            <person name="Natvig D."/>
            <person name="Lalanne C."/>
            <person name="Gautier V."/>
            <person name="Ament-Velasquez S.L."/>
            <person name="Kruys A."/>
            <person name="Hutchinson M.I."/>
            <person name="Powell A.J."/>
            <person name="Barry K."/>
            <person name="Miller A.N."/>
            <person name="Grigoriev I.V."/>
            <person name="Debuchy R."/>
            <person name="Gladieux P."/>
            <person name="Thoren M.H."/>
            <person name="Johannesson H."/>
        </authorList>
    </citation>
    <scope>NUCLEOTIDE SEQUENCE</scope>
    <source>
        <strain evidence="8">CBS 103.79</strain>
    </source>
</reference>
<dbReference type="PRINTS" id="PR00042">
    <property type="entry name" value="LEUZIPPRFOS"/>
</dbReference>
<dbReference type="InterPro" id="IPR004827">
    <property type="entry name" value="bZIP"/>
</dbReference>
<evidence type="ECO:0000256" key="2">
    <source>
        <dbReference type="ARBA" id="ARBA00023015"/>
    </source>
</evidence>